<evidence type="ECO:0000313" key="8">
    <source>
        <dbReference type="EMBL" id="EHO41964.1"/>
    </source>
</evidence>
<feature type="transmembrane region" description="Helical" evidence="4">
    <location>
        <begin position="205"/>
        <end position="226"/>
    </location>
</feature>
<keyword evidence="9" id="KW-1185">Reference proteome</keyword>
<dbReference type="EMBL" id="CM001402">
    <property type="protein sequence ID" value="EHO41964.1"/>
    <property type="molecule type" value="Genomic_DNA"/>
</dbReference>
<dbReference type="Gene3D" id="1.20.5.1930">
    <property type="match status" value="1"/>
</dbReference>
<dbReference type="CDD" id="cd16917">
    <property type="entry name" value="HATPase_UhpB-NarQ-NarX-like"/>
    <property type="match status" value="1"/>
</dbReference>
<reference evidence="8 9" key="1">
    <citation type="submission" date="2011-09" db="EMBL/GenBank/DDBJ databases">
        <title>The permanent draft genome of Caldithrix abyssi DSM 13497.</title>
        <authorList>
            <consortium name="US DOE Joint Genome Institute (JGI-PGF)"/>
            <person name="Lucas S."/>
            <person name="Han J."/>
            <person name="Lapidus A."/>
            <person name="Bruce D."/>
            <person name="Goodwin L."/>
            <person name="Pitluck S."/>
            <person name="Peters L."/>
            <person name="Kyrpides N."/>
            <person name="Mavromatis K."/>
            <person name="Ivanova N."/>
            <person name="Mikhailova N."/>
            <person name="Chertkov O."/>
            <person name="Detter J.C."/>
            <person name="Tapia R."/>
            <person name="Han C."/>
            <person name="Land M."/>
            <person name="Hauser L."/>
            <person name="Markowitz V."/>
            <person name="Cheng J.-F."/>
            <person name="Hugenholtz P."/>
            <person name="Woyke T."/>
            <person name="Wu D."/>
            <person name="Spring S."/>
            <person name="Brambilla E."/>
            <person name="Klenk H.-P."/>
            <person name="Eisen J.A."/>
        </authorList>
    </citation>
    <scope>NUCLEOTIDE SEQUENCE [LARGE SCALE GENOMIC DNA]</scope>
    <source>
        <strain evidence="8 9">DSM 13497</strain>
    </source>
</reference>
<dbReference type="NCBIfam" id="TIGR00229">
    <property type="entry name" value="sensory_box"/>
    <property type="match status" value="2"/>
</dbReference>
<dbReference type="GO" id="GO:0016020">
    <property type="term" value="C:membrane"/>
    <property type="evidence" value="ECO:0007669"/>
    <property type="project" value="InterPro"/>
</dbReference>
<dbReference type="InterPro" id="IPR035965">
    <property type="entry name" value="PAS-like_dom_sf"/>
</dbReference>
<dbReference type="PaxDb" id="880073-Calab_2354"/>
<dbReference type="InterPro" id="IPR000700">
    <property type="entry name" value="PAS-assoc_C"/>
</dbReference>
<dbReference type="InterPro" id="IPR003594">
    <property type="entry name" value="HATPase_dom"/>
</dbReference>
<dbReference type="eggNOG" id="COG2202">
    <property type="taxonomic scope" value="Bacteria"/>
</dbReference>
<dbReference type="Proteomes" id="UP000004671">
    <property type="component" value="Chromosome"/>
</dbReference>
<dbReference type="SUPFAM" id="SSF55874">
    <property type="entry name" value="ATPase domain of HSP90 chaperone/DNA topoisomerase II/histidine kinase"/>
    <property type="match status" value="1"/>
</dbReference>
<dbReference type="PANTHER" id="PTHR24421">
    <property type="entry name" value="NITRATE/NITRITE SENSOR PROTEIN NARX-RELATED"/>
    <property type="match status" value="1"/>
</dbReference>
<dbReference type="InterPro" id="IPR050482">
    <property type="entry name" value="Sensor_HK_TwoCompSys"/>
</dbReference>
<feature type="domain" description="PAC" evidence="6">
    <location>
        <begin position="508"/>
        <end position="558"/>
    </location>
</feature>
<dbReference type="SMART" id="SM00091">
    <property type="entry name" value="PAS"/>
    <property type="match status" value="2"/>
</dbReference>
<protein>
    <submittedName>
        <fullName evidence="7">PAS domain S-box-containing protein</fullName>
    </submittedName>
    <submittedName>
        <fullName evidence="8">Putative signal transduction histidine kinase</fullName>
    </submittedName>
</protein>
<evidence type="ECO:0000256" key="4">
    <source>
        <dbReference type="SAM" id="Phobius"/>
    </source>
</evidence>
<dbReference type="PROSITE" id="PS50113">
    <property type="entry name" value="PAC"/>
    <property type="match status" value="1"/>
</dbReference>
<dbReference type="RefSeq" id="WP_006929158.1">
    <property type="nucleotide sequence ID" value="NZ_CM001402.1"/>
</dbReference>
<dbReference type="EMBL" id="CP018099">
    <property type="protein sequence ID" value="APF17906.1"/>
    <property type="molecule type" value="Genomic_DNA"/>
</dbReference>
<dbReference type="GO" id="GO:0000155">
    <property type="term" value="F:phosphorelay sensor kinase activity"/>
    <property type="evidence" value="ECO:0007669"/>
    <property type="project" value="InterPro"/>
</dbReference>
<dbReference type="InterPro" id="IPR005467">
    <property type="entry name" value="His_kinase_dom"/>
</dbReference>
<reference evidence="7 10" key="2">
    <citation type="submission" date="2016-11" db="EMBL/GenBank/DDBJ databases">
        <title>Genomic analysis of Caldithrix abyssi and proposal of a novel bacterial phylum Caldithrichaeota.</title>
        <authorList>
            <person name="Kublanov I."/>
            <person name="Sigalova O."/>
            <person name="Gavrilov S."/>
            <person name="Lebedinsky A."/>
            <person name="Ivanova N."/>
            <person name="Daum C."/>
            <person name="Reddy T."/>
            <person name="Klenk H.P."/>
            <person name="Goker M."/>
            <person name="Reva O."/>
            <person name="Miroshnichenko M."/>
            <person name="Kyprides N."/>
            <person name="Woyke T."/>
            <person name="Gelfand M."/>
        </authorList>
    </citation>
    <scope>NUCLEOTIDE SEQUENCE [LARGE SCALE GENOMIC DNA]</scope>
    <source>
        <strain evidence="7 10">LF13</strain>
    </source>
</reference>
<keyword evidence="2 8" id="KW-0418">Kinase</keyword>
<evidence type="ECO:0000313" key="9">
    <source>
        <dbReference type="Proteomes" id="UP000004671"/>
    </source>
</evidence>
<dbReference type="STRING" id="880073.Cabys_1157"/>
<evidence type="ECO:0000256" key="2">
    <source>
        <dbReference type="ARBA" id="ARBA00022777"/>
    </source>
</evidence>
<keyword evidence="4" id="KW-0472">Membrane</keyword>
<dbReference type="Gene3D" id="3.30.450.20">
    <property type="entry name" value="PAS domain"/>
    <property type="match status" value="2"/>
</dbReference>
<evidence type="ECO:0000259" key="6">
    <source>
        <dbReference type="PROSITE" id="PS50113"/>
    </source>
</evidence>
<dbReference type="HOGENOM" id="CLU_360074_0_0_0"/>
<accession>H1XY37</accession>
<keyword evidence="1" id="KW-0808">Transferase</keyword>
<dbReference type="PROSITE" id="PS51257">
    <property type="entry name" value="PROKAR_LIPOPROTEIN"/>
    <property type="match status" value="1"/>
</dbReference>
<dbReference type="eggNOG" id="COG4585">
    <property type="taxonomic scope" value="Bacteria"/>
</dbReference>
<dbReference type="CDD" id="cd00130">
    <property type="entry name" value="PAS"/>
    <property type="match status" value="2"/>
</dbReference>
<dbReference type="PANTHER" id="PTHR24421:SF59">
    <property type="entry name" value="OXYGEN SENSOR HISTIDINE KINASE NREB"/>
    <property type="match status" value="1"/>
</dbReference>
<dbReference type="InterPro" id="IPR011712">
    <property type="entry name" value="Sig_transdc_His_kin_sub3_dim/P"/>
</dbReference>
<dbReference type="AlphaFoldDB" id="H1XY37"/>
<dbReference type="Pfam" id="PF02518">
    <property type="entry name" value="HATPase_c"/>
    <property type="match status" value="1"/>
</dbReference>
<dbReference type="Gene3D" id="3.30.565.10">
    <property type="entry name" value="Histidine kinase-like ATPase, C-terminal domain"/>
    <property type="match status" value="1"/>
</dbReference>
<dbReference type="InterPro" id="IPR036890">
    <property type="entry name" value="HATPase_C_sf"/>
</dbReference>
<evidence type="ECO:0000256" key="3">
    <source>
        <dbReference type="ARBA" id="ARBA00023012"/>
    </source>
</evidence>
<evidence type="ECO:0000259" key="5">
    <source>
        <dbReference type="PROSITE" id="PS50109"/>
    </source>
</evidence>
<evidence type="ECO:0000313" key="10">
    <source>
        <dbReference type="Proteomes" id="UP000183868"/>
    </source>
</evidence>
<organism evidence="8 9">
    <name type="scientific">Caldithrix abyssi DSM 13497</name>
    <dbReference type="NCBI Taxonomy" id="880073"/>
    <lineage>
        <taxon>Bacteria</taxon>
        <taxon>Pseudomonadati</taxon>
        <taxon>Calditrichota</taxon>
        <taxon>Calditrichia</taxon>
        <taxon>Calditrichales</taxon>
        <taxon>Calditrichaceae</taxon>
        <taxon>Caldithrix</taxon>
    </lineage>
</organism>
<sequence precursor="true">MRVSKTKLLVMIGLGLFLFGSCKESSTPRVQTDGEELRQAFSLYGYALQLTPENLLSWRVKLENISGGATLKRAIEPKRHFSPSLILAHGDTTFLFTLLQETFMLTNRQIDQLRQSQNARSLKWLNKAAFELARISILATFEPERQADLRKQSRPLNTFTVTLLANGRSDARFLSQRWLTLQNIFNGLTAQHLATGLNNGRTGFVWAWLITGALLFITALLVLKVLQYRRGMEQLLKGIRKFIPQAEQPLPPRKKRFYDTRDRIIEAFRQLRQNQVETEQKLLTAAGRSRLFEQKLGEIENTLQEVLSLQEFLWEKASVALALIDDERRFIRVNQTFCKLARLTEAELLGRPYSSIFQADGKLHAEKMLFQNNNGSAKDGSKAEKHILWCGQKVWWKTNIFSLSDSGDEAKLIMIEDVTHWLKQIHELSQKAKHFKLLFNQTNDPVFVNQLTREQRFGPFVEVNKKAIETYLYSREEFKYLNPLTLIPAEHRAKHEEITQKLVKDGHVIYEIEYFRKDKRRIPVEINAHLFDYRDQPMILSIVRDVSERKRAQQSLKKFGLQLRNLASRLQDIREEERSMIAREIHDELGQLLTVLKIEISLLCKRFEIDNPQVKTKVGTISDLINQAVQTIQQITAKLRPSILDEVGLIAALEWQAEEFSKHTGIPCKTHFPQEEIELDRERATALFRIFQESLTNIARHAQAKRISVFLKISPQKVILEVIDNGLGINRQQIESPQSLGILGMRERAMVFGGHLEIHGVPGQGTRVKVELPLGEQ</sequence>
<dbReference type="OrthoDB" id="9795828at2"/>
<dbReference type="Pfam" id="PF07730">
    <property type="entry name" value="HisKA_3"/>
    <property type="match status" value="1"/>
</dbReference>
<dbReference type="SUPFAM" id="SSF55785">
    <property type="entry name" value="PYP-like sensor domain (PAS domain)"/>
    <property type="match status" value="2"/>
</dbReference>
<name>H1XY37_CALAY</name>
<evidence type="ECO:0000313" key="7">
    <source>
        <dbReference type="EMBL" id="APF17906.1"/>
    </source>
</evidence>
<dbReference type="GO" id="GO:0046983">
    <property type="term" value="F:protein dimerization activity"/>
    <property type="evidence" value="ECO:0007669"/>
    <property type="project" value="InterPro"/>
</dbReference>
<dbReference type="SMART" id="SM00387">
    <property type="entry name" value="HATPase_c"/>
    <property type="match status" value="1"/>
</dbReference>
<dbReference type="InterPro" id="IPR000014">
    <property type="entry name" value="PAS"/>
</dbReference>
<evidence type="ECO:0000256" key="1">
    <source>
        <dbReference type="ARBA" id="ARBA00022679"/>
    </source>
</evidence>
<feature type="domain" description="Histidine kinase" evidence="5">
    <location>
        <begin position="584"/>
        <end position="776"/>
    </location>
</feature>
<dbReference type="KEGG" id="caby:Cabys_1157"/>
<dbReference type="Pfam" id="PF13426">
    <property type="entry name" value="PAS_9"/>
    <property type="match status" value="2"/>
</dbReference>
<keyword evidence="4" id="KW-0812">Transmembrane</keyword>
<keyword evidence="3" id="KW-0902">Two-component regulatory system</keyword>
<gene>
    <name evidence="7" type="ORF">Cabys_1157</name>
    <name evidence="8" type="ORF">Calab_2354</name>
</gene>
<dbReference type="PROSITE" id="PS50109">
    <property type="entry name" value="HIS_KIN"/>
    <property type="match status" value="1"/>
</dbReference>
<keyword evidence="4" id="KW-1133">Transmembrane helix</keyword>
<proteinExistence type="predicted"/>
<dbReference type="Proteomes" id="UP000183868">
    <property type="component" value="Chromosome"/>
</dbReference>